<dbReference type="GO" id="GO:0016987">
    <property type="term" value="F:sigma factor activity"/>
    <property type="evidence" value="ECO:0007669"/>
    <property type="project" value="UniProtKB-KW"/>
</dbReference>
<dbReference type="InterPro" id="IPR013325">
    <property type="entry name" value="RNA_pol_sigma_r2"/>
</dbReference>
<keyword evidence="2" id="KW-0805">Transcription regulation</keyword>
<gene>
    <name evidence="8" type="ORF">SAMN05216175_12611</name>
</gene>
<feature type="domain" description="RNA polymerase sigma-70 region 2" evidence="6">
    <location>
        <begin position="12"/>
        <end position="78"/>
    </location>
</feature>
<dbReference type="STRING" id="1045558.SAMN05216175_12611"/>
<feature type="domain" description="RNA polymerase sigma factor 70 region 4 type 2" evidence="7">
    <location>
        <begin position="126"/>
        <end position="177"/>
    </location>
</feature>
<dbReference type="InterPro" id="IPR014284">
    <property type="entry name" value="RNA_pol_sigma-70_dom"/>
</dbReference>
<dbReference type="NCBIfam" id="TIGR02937">
    <property type="entry name" value="sigma70-ECF"/>
    <property type="match status" value="1"/>
</dbReference>
<dbReference type="Pfam" id="PF04542">
    <property type="entry name" value="Sigma70_r2"/>
    <property type="match status" value="1"/>
</dbReference>
<dbReference type="GO" id="GO:0003677">
    <property type="term" value="F:DNA binding"/>
    <property type="evidence" value="ECO:0007669"/>
    <property type="project" value="UniProtKB-KW"/>
</dbReference>
<dbReference type="Gene3D" id="1.10.1740.10">
    <property type="match status" value="1"/>
</dbReference>
<keyword evidence="9" id="KW-1185">Reference proteome</keyword>
<evidence type="ECO:0000256" key="2">
    <source>
        <dbReference type="ARBA" id="ARBA00023015"/>
    </source>
</evidence>
<dbReference type="CDD" id="cd06171">
    <property type="entry name" value="Sigma70_r4"/>
    <property type="match status" value="1"/>
</dbReference>
<keyword evidence="4" id="KW-0238">DNA-binding</keyword>
<organism evidence="8 9">
    <name type="scientific">Neptunomonas qingdaonensis</name>
    <dbReference type="NCBI Taxonomy" id="1045558"/>
    <lineage>
        <taxon>Bacteria</taxon>
        <taxon>Pseudomonadati</taxon>
        <taxon>Pseudomonadota</taxon>
        <taxon>Gammaproteobacteria</taxon>
        <taxon>Oceanospirillales</taxon>
        <taxon>Oceanospirillaceae</taxon>
        <taxon>Neptunomonas</taxon>
    </lineage>
</organism>
<sequence>MQSTPASYTADFEALRPKLLAFTLLQVPDKGHAEDLVQETMLAAIEGLTRYSGTAQFDTWVYSILRHKLIDYIRKQKRGRQLFISDEDTSGLDGMFNAKEHWNADAIPSHWHNPEDLHMRSHFWEIFDLCLLHLPSNTARVFALRELMELETEEICDCLGISEQNCWTILHRARLKLRGCLEKGWFLKESNA</sequence>
<dbReference type="NCBIfam" id="TIGR02943">
    <property type="entry name" value="Sig70_famx1"/>
    <property type="match status" value="1"/>
</dbReference>
<protein>
    <submittedName>
        <fullName evidence="8">RNA polymerase sigma-70 factor, ECF subfamily</fullName>
    </submittedName>
</protein>
<dbReference type="Pfam" id="PF08281">
    <property type="entry name" value="Sigma70_r4_2"/>
    <property type="match status" value="1"/>
</dbReference>
<dbReference type="InterPro" id="IPR014289">
    <property type="entry name" value="RNA_pol_sigma-24-rel"/>
</dbReference>
<dbReference type="InterPro" id="IPR007627">
    <property type="entry name" value="RNA_pol_sigma70_r2"/>
</dbReference>
<accession>A0A1I2WE53</accession>
<proteinExistence type="inferred from homology"/>
<evidence type="ECO:0000256" key="5">
    <source>
        <dbReference type="ARBA" id="ARBA00023163"/>
    </source>
</evidence>
<evidence type="ECO:0000313" key="9">
    <source>
        <dbReference type="Proteomes" id="UP000198623"/>
    </source>
</evidence>
<evidence type="ECO:0000259" key="7">
    <source>
        <dbReference type="Pfam" id="PF08281"/>
    </source>
</evidence>
<evidence type="ECO:0000256" key="1">
    <source>
        <dbReference type="ARBA" id="ARBA00010641"/>
    </source>
</evidence>
<evidence type="ECO:0000313" key="8">
    <source>
        <dbReference type="EMBL" id="SFG99600.1"/>
    </source>
</evidence>
<evidence type="ECO:0000256" key="4">
    <source>
        <dbReference type="ARBA" id="ARBA00023125"/>
    </source>
</evidence>
<keyword evidence="3" id="KW-0731">Sigma factor</keyword>
<dbReference type="GO" id="GO:0006352">
    <property type="term" value="P:DNA-templated transcription initiation"/>
    <property type="evidence" value="ECO:0007669"/>
    <property type="project" value="InterPro"/>
</dbReference>
<dbReference type="InterPro" id="IPR036388">
    <property type="entry name" value="WH-like_DNA-bd_sf"/>
</dbReference>
<dbReference type="OrthoDB" id="9782108at2"/>
<name>A0A1I2WE53_9GAMM</name>
<dbReference type="RefSeq" id="WP_090731049.1">
    <property type="nucleotide sequence ID" value="NZ_FOOU01000026.1"/>
</dbReference>
<evidence type="ECO:0000256" key="3">
    <source>
        <dbReference type="ARBA" id="ARBA00023082"/>
    </source>
</evidence>
<dbReference type="SUPFAM" id="SSF88946">
    <property type="entry name" value="Sigma2 domain of RNA polymerase sigma factors"/>
    <property type="match status" value="1"/>
</dbReference>
<dbReference type="EMBL" id="FOOU01000026">
    <property type="protein sequence ID" value="SFG99600.1"/>
    <property type="molecule type" value="Genomic_DNA"/>
</dbReference>
<evidence type="ECO:0000259" key="6">
    <source>
        <dbReference type="Pfam" id="PF04542"/>
    </source>
</evidence>
<keyword evidence="5" id="KW-0804">Transcription</keyword>
<reference evidence="9" key="1">
    <citation type="submission" date="2016-10" db="EMBL/GenBank/DDBJ databases">
        <authorList>
            <person name="Varghese N."/>
            <person name="Submissions S."/>
        </authorList>
    </citation>
    <scope>NUCLEOTIDE SEQUENCE [LARGE SCALE GENOMIC DNA]</scope>
    <source>
        <strain evidence="9">CGMCC 1.10971</strain>
    </source>
</reference>
<dbReference type="InterPro" id="IPR013249">
    <property type="entry name" value="RNA_pol_sigma70_r4_t2"/>
</dbReference>
<dbReference type="PANTHER" id="PTHR43133:SF8">
    <property type="entry name" value="RNA POLYMERASE SIGMA FACTOR HI_1459-RELATED"/>
    <property type="match status" value="1"/>
</dbReference>
<dbReference type="InterPro" id="IPR013324">
    <property type="entry name" value="RNA_pol_sigma_r3/r4-like"/>
</dbReference>
<dbReference type="AlphaFoldDB" id="A0A1I2WE53"/>
<comment type="similarity">
    <text evidence="1">Belongs to the sigma-70 factor family. ECF subfamily.</text>
</comment>
<dbReference type="PANTHER" id="PTHR43133">
    <property type="entry name" value="RNA POLYMERASE ECF-TYPE SIGMA FACTO"/>
    <property type="match status" value="1"/>
</dbReference>
<dbReference type="InterPro" id="IPR039425">
    <property type="entry name" value="RNA_pol_sigma-70-like"/>
</dbReference>
<dbReference type="Proteomes" id="UP000198623">
    <property type="component" value="Unassembled WGS sequence"/>
</dbReference>
<dbReference type="Gene3D" id="1.10.10.10">
    <property type="entry name" value="Winged helix-like DNA-binding domain superfamily/Winged helix DNA-binding domain"/>
    <property type="match status" value="1"/>
</dbReference>
<dbReference type="SUPFAM" id="SSF88659">
    <property type="entry name" value="Sigma3 and sigma4 domains of RNA polymerase sigma factors"/>
    <property type="match status" value="1"/>
</dbReference>